<dbReference type="InterPro" id="IPR002076">
    <property type="entry name" value="ELO_fam"/>
</dbReference>
<evidence type="ECO:0000313" key="11">
    <source>
        <dbReference type="Proteomes" id="UP000504634"/>
    </source>
</evidence>
<evidence type="ECO:0000256" key="9">
    <source>
        <dbReference type="ARBA" id="ARBA00023160"/>
    </source>
</evidence>
<feature type="transmembrane region" description="Helical" evidence="10">
    <location>
        <begin position="163"/>
        <end position="187"/>
    </location>
</feature>
<dbReference type="Proteomes" id="UP000504634">
    <property type="component" value="Unplaced"/>
</dbReference>
<feature type="transmembrane region" description="Helical" evidence="10">
    <location>
        <begin position="61"/>
        <end position="82"/>
    </location>
</feature>
<keyword evidence="6 10" id="KW-1133">Transmembrane helix</keyword>
<dbReference type="GO" id="GO:0042761">
    <property type="term" value="P:very long-chain fatty acid biosynthetic process"/>
    <property type="evidence" value="ECO:0007669"/>
    <property type="project" value="TreeGrafter"/>
</dbReference>
<keyword evidence="2 10" id="KW-0444">Lipid biosynthesis</keyword>
<dbReference type="GO" id="GO:0034626">
    <property type="term" value="P:fatty acid elongation, polyunsaturated fatty acid"/>
    <property type="evidence" value="ECO:0007669"/>
    <property type="project" value="TreeGrafter"/>
</dbReference>
<name>A0A6J2T4C1_DROLE</name>
<evidence type="ECO:0000256" key="6">
    <source>
        <dbReference type="ARBA" id="ARBA00022989"/>
    </source>
</evidence>
<evidence type="ECO:0000256" key="3">
    <source>
        <dbReference type="ARBA" id="ARBA00022679"/>
    </source>
</evidence>
<dbReference type="Pfam" id="PF01151">
    <property type="entry name" value="ELO"/>
    <property type="match status" value="1"/>
</dbReference>
<dbReference type="OrthoDB" id="434092at2759"/>
<keyword evidence="7 10" id="KW-0443">Lipid metabolism</keyword>
<keyword evidence="4 10" id="KW-0812">Transmembrane</keyword>
<dbReference type="GO" id="GO:0009922">
    <property type="term" value="F:fatty acid elongase activity"/>
    <property type="evidence" value="ECO:0007669"/>
    <property type="project" value="UniProtKB-EC"/>
</dbReference>
<comment type="catalytic activity">
    <reaction evidence="10">
        <text>a very-long-chain acyl-CoA + malonyl-CoA + H(+) = a very-long-chain 3-oxoacyl-CoA + CO2 + CoA</text>
        <dbReference type="Rhea" id="RHEA:32727"/>
        <dbReference type="ChEBI" id="CHEBI:15378"/>
        <dbReference type="ChEBI" id="CHEBI:16526"/>
        <dbReference type="ChEBI" id="CHEBI:57287"/>
        <dbReference type="ChEBI" id="CHEBI:57384"/>
        <dbReference type="ChEBI" id="CHEBI:90725"/>
        <dbReference type="ChEBI" id="CHEBI:90736"/>
        <dbReference type="EC" id="2.3.1.199"/>
    </reaction>
</comment>
<gene>
    <name evidence="12" type="primary">LOC115621366</name>
</gene>
<evidence type="ECO:0000256" key="2">
    <source>
        <dbReference type="ARBA" id="ARBA00022516"/>
    </source>
</evidence>
<dbReference type="AlphaFoldDB" id="A0A6J2T4C1"/>
<keyword evidence="11" id="KW-1185">Reference proteome</keyword>
<dbReference type="GO" id="GO:0005789">
    <property type="term" value="C:endoplasmic reticulum membrane"/>
    <property type="evidence" value="ECO:0007669"/>
    <property type="project" value="TreeGrafter"/>
</dbReference>
<evidence type="ECO:0000256" key="4">
    <source>
        <dbReference type="ARBA" id="ARBA00022692"/>
    </source>
</evidence>
<evidence type="ECO:0000256" key="1">
    <source>
        <dbReference type="ARBA" id="ARBA00004141"/>
    </source>
</evidence>
<dbReference type="PANTHER" id="PTHR11157:SF116">
    <property type="entry name" value="ELONGATION OF VERY LONG CHAIN FATTY ACIDS PROTEIN-RELATED"/>
    <property type="match status" value="1"/>
</dbReference>
<feature type="transmembrane region" description="Helical" evidence="10">
    <location>
        <begin position="231"/>
        <end position="251"/>
    </location>
</feature>
<comment type="subcellular location">
    <subcellularLocation>
        <location evidence="1">Membrane</location>
        <topology evidence="1">Multi-pass membrane protein</topology>
    </subcellularLocation>
</comment>
<keyword evidence="8 10" id="KW-0472">Membrane</keyword>
<dbReference type="RefSeq" id="XP_030370854.1">
    <property type="nucleotide sequence ID" value="XM_030514994.1"/>
</dbReference>
<evidence type="ECO:0000256" key="5">
    <source>
        <dbReference type="ARBA" id="ARBA00022832"/>
    </source>
</evidence>
<dbReference type="GO" id="GO:0034625">
    <property type="term" value="P:fatty acid elongation, monounsaturated fatty acid"/>
    <property type="evidence" value="ECO:0007669"/>
    <property type="project" value="TreeGrafter"/>
</dbReference>
<feature type="transmembrane region" description="Helical" evidence="10">
    <location>
        <begin position="20"/>
        <end position="40"/>
    </location>
</feature>
<organism evidence="11 12">
    <name type="scientific">Drosophila lebanonensis</name>
    <name type="common">Fruit fly</name>
    <name type="synonym">Scaptodrosophila lebanonensis</name>
    <dbReference type="NCBI Taxonomy" id="7225"/>
    <lineage>
        <taxon>Eukaryota</taxon>
        <taxon>Metazoa</taxon>
        <taxon>Ecdysozoa</taxon>
        <taxon>Arthropoda</taxon>
        <taxon>Hexapoda</taxon>
        <taxon>Insecta</taxon>
        <taxon>Pterygota</taxon>
        <taxon>Neoptera</taxon>
        <taxon>Endopterygota</taxon>
        <taxon>Diptera</taxon>
        <taxon>Brachycera</taxon>
        <taxon>Muscomorpha</taxon>
        <taxon>Ephydroidea</taxon>
        <taxon>Drosophilidae</taxon>
        <taxon>Scaptodrosophila</taxon>
    </lineage>
</organism>
<sequence>MSWRVFNIFNLPLADPFPLPLITSPWPVICILLVYLLFVLKLGRIFMENREPYDVKKLMMVYNIVQIFYNACICCLAIYWLFINPMYDFQCMETLGLDHPEKIWERMTAYAYFINKILDLADTVFFIVRKSYKQITTLHVYHHVIMVLSTYMVERFYGPGGHFNVLGLLNSFVHAIMYFYYLLSSLYPQLKSSFWWKKYITIIQIIQFTILILHSLYVLLFSRNCGFPNSLLLMIIAQNSIIGFMFIKFYINTYIRPQKKKEE</sequence>
<dbReference type="GO" id="GO:0019367">
    <property type="term" value="P:fatty acid elongation, saturated fatty acid"/>
    <property type="evidence" value="ECO:0007669"/>
    <property type="project" value="TreeGrafter"/>
</dbReference>
<comment type="similarity">
    <text evidence="10">Belongs to the ELO family.</text>
</comment>
<dbReference type="EC" id="2.3.1.199" evidence="10"/>
<evidence type="ECO:0000313" key="12">
    <source>
        <dbReference type="RefSeq" id="XP_030370854.1"/>
    </source>
</evidence>
<feature type="transmembrane region" description="Helical" evidence="10">
    <location>
        <begin position="199"/>
        <end position="219"/>
    </location>
</feature>
<evidence type="ECO:0000256" key="7">
    <source>
        <dbReference type="ARBA" id="ARBA00023098"/>
    </source>
</evidence>
<protein>
    <recommendedName>
        <fullName evidence="10">Elongation of very long chain fatty acids protein</fullName>
        <ecNumber evidence="10">2.3.1.199</ecNumber>
    </recommendedName>
    <alternativeName>
        <fullName evidence="10">Very-long-chain 3-oxoacyl-CoA synthase</fullName>
    </alternativeName>
</protein>
<reference evidence="12" key="1">
    <citation type="submission" date="2025-08" db="UniProtKB">
        <authorList>
            <consortium name="RefSeq"/>
        </authorList>
    </citation>
    <scope>IDENTIFICATION</scope>
    <source>
        <strain evidence="12">11010-0011.00</strain>
        <tissue evidence="12">Whole body</tissue>
    </source>
</reference>
<accession>A0A6J2T4C1</accession>
<keyword evidence="5 10" id="KW-0276">Fatty acid metabolism</keyword>
<evidence type="ECO:0000256" key="10">
    <source>
        <dbReference type="RuleBase" id="RU361115"/>
    </source>
</evidence>
<keyword evidence="9 10" id="KW-0275">Fatty acid biosynthesis</keyword>
<proteinExistence type="inferred from homology"/>
<keyword evidence="3 10" id="KW-0808">Transferase</keyword>
<dbReference type="GeneID" id="115621366"/>
<dbReference type="PANTHER" id="PTHR11157">
    <property type="entry name" value="FATTY ACID ACYL TRANSFERASE-RELATED"/>
    <property type="match status" value="1"/>
</dbReference>
<evidence type="ECO:0000256" key="8">
    <source>
        <dbReference type="ARBA" id="ARBA00023136"/>
    </source>
</evidence>
<dbReference type="GO" id="GO:0030148">
    <property type="term" value="P:sphingolipid biosynthetic process"/>
    <property type="evidence" value="ECO:0007669"/>
    <property type="project" value="TreeGrafter"/>
</dbReference>